<dbReference type="InterPro" id="IPR003772">
    <property type="entry name" value="YceD"/>
</dbReference>
<gene>
    <name evidence="2" type="ORF">SAMN05660862_1421</name>
</gene>
<feature type="region of interest" description="Disordered" evidence="1">
    <location>
        <begin position="154"/>
        <end position="173"/>
    </location>
</feature>
<dbReference type="Pfam" id="PF02620">
    <property type="entry name" value="YceD"/>
    <property type="match status" value="1"/>
</dbReference>
<protein>
    <submittedName>
        <fullName evidence="2">Uncharacterized metal-binding protein YceD, DUF177 family</fullName>
    </submittedName>
</protein>
<dbReference type="EMBL" id="FXAU01000002">
    <property type="protein sequence ID" value="SMG22307.1"/>
    <property type="molecule type" value="Genomic_DNA"/>
</dbReference>
<evidence type="ECO:0000256" key="1">
    <source>
        <dbReference type="SAM" id="MobiDB-lite"/>
    </source>
</evidence>
<dbReference type="RefSeq" id="WP_234991125.1">
    <property type="nucleotide sequence ID" value="NZ_CP038029.1"/>
</dbReference>
<dbReference type="AlphaFoldDB" id="A0A1X7J4N1"/>
<organism evidence="2 3">
    <name type="scientific">Sphingobacterium psychroaquaticum</name>
    <dbReference type="NCBI Taxonomy" id="561061"/>
    <lineage>
        <taxon>Bacteria</taxon>
        <taxon>Pseudomonadati</taxon>
        <taxon>Bacteroidota</taxon>
        <taxon>Sphingobacteriia</taxon>
        <taxon>Sphingobacteriales</taxon>
        <taxon>Sphingobacteriaceae</taxon>
        <taxon>Sphingobacterium</taxon>
    </lineage>
</organism>
<keyword evidence="3" id="KW-1185">Reference proteome</keyword>
<evidence type="ECO:0000313" key="3">
    <source>
        <dbReference type="Proteomes" id="UP000192980"/>
    </source>
</evidence>
<dbReference type="Proteomes" id="UP000192980">
    <property type="component" value="Unassembled WGS sequence"/>
</dbReference>
<name>A0A1X7J4N1_9SPHI</name>
<reference evidence="2 3" key="1">
    <citation type="submission" date="2017-04" db="EMBL/GenBank/DDBJ databases">
        <authorList>
            <person name="Afonso C.L."/>
            <person name="Miller P.J."/>
            <person name="Scott M.A."/>
            <person name="Spackman E."/>
            <person name="Goraichik I."/>
            <person name="Dimitrov K.M."/>
            <person name="Suarez D.L."/>
            <person name="Swayne D.E."/>
        </authorList>
    </citation>
    <scope>NUCLEOTIDE SEQUENCE [LARGE SCALE GENOMIC DNA]</scope>
    <source>
        <strain evidence="2 3">DSM 22418</strain>
    </source>
</reference>
<proteinExistence type="predicted"/>
<dbReference type="STRING" id="561061.SAMN05660862_1421"/>
<sequence>MQIVKYLKQYRIPFSGLAAGQHNFEFEIDDKFFDCYEHSLVKKGKLTANVELQKQENMLVVHFDIKGTIQLTCDICLSDFDSPQAFNERTLVKFTEEDWENSTEEVLVLSTKDYELDIANLLYEFINVRVPYYTKCTEQGVNISCDPEMLAKISREEPENESEEEEKKMDPRWDILKSIKNN</sequence>
<evidence type="ECO:0000313" key="2">
    <source>
        <dbReference type="EMBL" id="SMG22307.1"/>
    </source>
</evidence>
<accession>A0A1X7J4N1</accession>